<dbReference type="EMBL" id="JASBWV010000013">
    <property type="protein sequence ID" value="KAJ9122858.1"/>
    <property type="molecule type" value="Genomic_DNA"/>
</dbReference>
<comment type="caution">
    <text evidence="1">The sequence shown here is derived from an EMBL/GenBank/DDBJ whole genome shotgun (WGS) entry which is preliminary data.</text>
</comment>
<sequence length="289" mass="31195">MIRTITATGITQPTTIASMPDMSSTQQGPFVLKSLTPPQSFSVSGANRGIGLSLVLAFLDRFPSAVVFTGARDPSKATHLNQLTKKHPNKLYIVELVVDDADSNKAATEKVKQVTDRLDIVIANAGIPSPPEPIHTDNVNLYKTAFEVNTLGPLHLYQATHPLLIASRKTDSTPSKDIPVPKFFITSSGLGSMGGYIPFYPATAHGASKAAVNYLAVAIHHQTEDVGAVIIPYHPGPKEAEAYATIPDVPQGITPEQCAKEYVDLIERSNRAEHGGRFWAQGFAEPYPW</sequence>
<protein>
    <submittedName>
        <fullName evidence="1">Uncharacterized protein</fullName>
    </submittedName>
</protein>
<name>A0ACC2XFP7_9TREE</name>
<dbReference type="Proteomes" id="UP001234202">
    <property type="component" value="Unassembled WGS sequence"/>
</dbReference>
<accession>A0ACC2XFP7</accession>
<gene>
    <name evidence="1" type="ORF">QFC24_003896</name>
</gene>
<evidence type="ECO:0000313" key="1">
    <source>
        <dbReference type="EMBL" id="KAJ9122858.1"/>
    </source>
</evidence>
<evidence type="ECO:0000313" key="2">
    <source>
        <dbReference type="Proteomes" id="UP001234202"/>
    </source>
</evidence>
<organism evidence="1 2">
    <name type="scientific">Naganishia onofrii</name>
    <dbReference type="NCBI Taxonomy" id="1851511"/>
    <lineage>
        <taxon>Eukaryota</taxon>
        <taxon>Fungi</taxon>
        <taxon>Dikarya</taxon>
        <taxon>Basidiomycota</taxon>
        <taxon>Agaricomycotina</taxon>
        <taxon>Tremellomycetes</taxon>
        <taxon>Filobasidiales</taxon>
        <taxon>Filobasidiaceae</taxon>
        <taxon>Naganishia</taxon>
    </lineage>
</organism>
<proteinExistence type="predicted"/>
<reference evidence="1" key="1">
    <citation type="submission" date="2023-04" db="EMBL/GenBank/DDBJ databases">
        <title>Draft Genome sequencing of Naganishia species isolated from polar environments using Oxford Nanopore Technology.</title>
        <authorList>
            <person name="Leo P."/>
            <person name="Venkateswaran K."/>
        </authorList>
    </citation>
    <scope>NUCLEOTIDE SEQUENCE</scope>
    <source>
        <strain evidence="1">DBVPG 5303</strain>
    </source>
</reference>
<keyword evidence="2" id="KW-1185">Reference proteome</keyword>